<dbReference type="AlphaFoldDB" id="A0A2D2LU67"/>
<dbReference type="Proteomes" id="UP000229340">
    <property type="component" value="Chromosome"/>
</dbReference>
<evidence type="ECO:0000313" key="2">
    <source>
        <dbReference type="Proteomes" id="UP000229340"/>
    </source>
</evidence>
<accession>A0A2D2LU67</accession>
<gene>
    <name evidence="1" type="ORF">NP7_04385</name>
</gene>
<evidence type="ECO:0000313" key="1">
    <source>
        <dbReference type="EMBL" id="ATR78556.1"/>
    </source>
</evidence>
<dbReference type="EMBL" id="CP024443">
    <property type="protein sequence ID" value="ATR78556.1"/>
    <property type="molecule type" value="Genomic_DNA"/>
</dbReference>
<protein>
    <submittedName>
        <fullName evidence="1">Uncharacterized protein</fullName>
    </submittedName>
</protein>
<name>A0A2D2LU67_FAUOS</name>
<reference evidence="2" key="1">
    <citation type="submission" date="2017-11" db="EMBL/GenBank/DDBJ databases">
        <title>Complete genome sequence of Moraxella osloensis NP7 isolated from human skin.</title>
        <authorList>
            <person name="Lee K."/>
            <person name="Lim J.Y."/>
            <person name="Hwang I."/>
        </authorList>
    </citation>
    <scope>NUCLEOTIDE SEQUENCE [LARGE SCALE GENOMIC DNA]</scope>
    <source>
        <strain evidence="2">NP7</strain>
    </source>
</reference>
<proteinExistence type="predicted"/>
<organism evidence="1 2">
    <name type="scientific">Faucicola osloensis</name>
    <name type="common">Moraxella osloensis</name>
    <dbReference type="NCBI Taxonomy" id="34062"/>
    <lineage>
        <taxon>Bacteria</taxon>
        <taxon>Pseudomonadati</taxon>
        <taxon>Pseudomonadota</taxon>
        <taxon>Gammaproteobacteria</taxon>
        <taxon>Moraxellales</taxon>
        <taxon>Moraxellaceae</taxon>
        <taxon>Faucicola</taxon>
    </lineage>
</organism>
<sequence length="147" mass="16634">MAKGRAMLVLTINADYISVTLQDNLWDIGLTLKVIAETLHALPPTELAWETAIMRIEEAISPLKPSLPKDELLKVIGAEDLRLLAFEQDDNGDYIRAEMLEKAFAVLAGYRSLRDLPAMPNDLAFYAKVLLLREWVHHLDFDKLYLG</sequence>